<evidence type="ECO:0000313" key="3">
    <source>
        <dbReference type="Proteomes" id="UP000193067"/>
    </source>
</evidence>
<keyword evidence="1" id="KW-0812">Transmembrane</keyword>
<dbReference type="EMBL" id="KZ084098">
    <property type="protein sequence ID" value="OSD03966.1"/>
    <property type="molecule type" value="Genomic_DNA"/>
</dbReference>
<name>A0A1Y2IS63_TRAC3</name>
<gene>
    <name evidence="2" type="ORF">PYCCODRAFT_1408364</name>
</gene>
<dbReference type="Proteomes" id="UP000193067">
    <property type="component" value="Unassembled WGS sequence"/>
</dbReference>
<keyword evidence="1" id="KW-1133">Transmembrane helix</keyword>
<organism evidence="2 3">
    <name type="scientific">Trametes coccinea (strain BRFM310)</name>
    <name type="common">Pycnoporus coccineus</name>
    <dbReference type="NCBI Taxonomy" id="1353009"/>
    <lineage>
        <taxon>Eukaryota</taxon>
        <taxon>Fungi</taxon>
        <taxon>Dikarya</taxon>
        <taxon>Basidiomycota</taxon>
        <taxon>Agaricomycotina</taxon>
        <taxon>Agaricomycetes</taxon>
        <taxon>Polyporales</taxon>
        <taxon>Polyporaceae</taxon>
        <taxon>Trametes</taxon>
    </lineage>
</organism>
<dbReference type="OrthoDB" id="3056235at2759"/>
<accession>A0A1Y2IS63</accession>
<protein>
    <submittedName>
        <fullName evidence="2">Uncharacterized protein</fullName>
    </submittedName>
</protein>
<evidence type="ECO:0000256" key="1">
    <source>
        <dbReference type="SAM" id="Phobius"/>
    </source>
</evidence>
<feature type="transmembrane region" description="Helical" evidence="1">
    <location>
        <begin position="84"/>
        <end position="104"/>
    </location>
</feature>
<sequence length="379" mass="41841">MPLAKIPYPAAGDGILSDTPYSWTESKVHVPYESAVAEDDGEALSRKGKYRTSSRRSSIARWENWLSGFAPSALRPWLLNLPMLPTFALAYCLISALVLSGYIYTGFWKSLGFNAASSDSSLLDHIALDHLLTKVSALYPQPLQLVPNALLTPPASLTFSACLWINEADVEYIEGWAAEWRGPLSLLIATNATPASPEHNGLTDKLAALQRKHPPLKQNLFVHLLHLDSRTEPRPNSFLNLARLLAPSPRVVLFPGNLSVVPPKTLYQTLLHQLPSSSSAMTIQGHSRKRRPAVLTSKERTSFPFMPLAPLVLARDDSTWCTERFFAGMPRVMDWEECLWQVWLANFGDIEVRQVQGISSSNDAPGAVGSAAVVRLYSL</sequence>
<evidence type="ECO:0000313" key="2">
    <source>
        <dbReference type="EMBL" id="OSD03966.1"/>
    </source>
</evidence>
<reference evidence="2 3" key="1">
    <citation type="journal article" date="2015" name="Biotechnol. Biofuels">
        <title>Enhanced degradation of softwood versus hardwood by the white-rot fungus Pycnoporus coccineus.</title>
        <authorList>
            <person name="Couturier M."/>
            <person name="Navarro D."/>
            <person name="Chevret D."/>
            <person name="Henrissat B."/>
            <person name="Piumi F."/>
            <person name="Ruiz-Duenas F.J."/>
            <person name="Martinez A.T."/>
            <person name="Grigoriev I.V."/>
            <person name="Riley R."/>
            <person name="Lipzen A."/>
            <person name="Berrin J.G."/>
            <person name="Master E.R."/>
            <person name="Rosso M.N."/>
        </authorList>
    </citation>
    <scope>NUCLEOTIDE SEQUENCE [LARGE SCALE GENOMIC DNA]</scope>
    <source>
        <strain evidence="2 3">BRFM310</strain>
    </source>
</reference>
<proteinExistence type="predicted"/>
<keyword evidence="3" id="KW-1185">Reference proteome</keyword>
<dbReference type="STRING" id="1353009.A0A1Y2IS63"/>
<dbReference type="AlphaFoldDB" id="A0A1Y2IS63"/>
<keyword evidence="1" id="KW-0472">Membrane</keyword>